<dbReference type="InterPro" id="IPR055303">
    <property type="entry name" value="ATMIN"/>
</dbReference>
<feature type="compositionally biased region" description="Basic residues" evidence="2">
    <location>
        <begin position="228"/>
        <end position="241"/>
    </location>
</feature>
<keyword evidence="1" id="KW-0863">Zinc-finger</keyword>
<evidence type="ECO:0000256" key="1">
    <source>
        <dbReference type="PROSITE-ProRule" id="PRU00042"/>
    </source>
</evidence>
<feature type="compositionally biased region" description="Basic and acidic residues" evidence="2">
    <location>
        <begin position="242"/>
        <end position="254"/>
    </location>
</feature>
<comment type="caution">
    <text evidence="4">The sequence shown here is derived from an EMBL/GenBank/DDBJ whole genome shotgun (WGS) entry which is preliminary data.</text>
</comment>
<dbReference type="Gene3D" id="3.30.160.60">
    <property type="entry name" value="Classic Zinc Finger"/>
    <property type="match status" value="1"/>
</dbReference>
<proteinExistence type="predicted"/>
<organism evidence="4 5">
    <name type="scientific">Ranatra chinensis</name>
    <dbReference type="NCBI Taxonomy" id="642074"/>
    <lineage>
        <taxon>Eukaryota</taxon>
        <taxon>Metazoa</taxon>
        <taxon>Ecdysozoa</taxon>
        <taxon>Arthropoda</taxon>
        <taxon>Hexapoda</taxon>
        <taxon>Insecta</taxon>
        <taxon>Pterygota</taxon>
        <taxon>Neoptera</taxon>
        <taxon>Paraneoptera</taxon>
        <taxon>Hemiptera</taxon>
        <taxon>Heteroptera</taxon>
        <taxon>Panheteroptera</taxon>
        <taxon>Nepomorpha</taxon>
        <taxon>Nepidae</taxon>
        <taxon>Ranatrinae</taxon>
        <taxon>Ranatra</taxon>
    </lineage>
</organism>
<protein>
    <recommendedName>
        <fullName evidence="3">C2H2-type domain-containing protein</fullName>
    </recommendedName>
</protein>
<sequence>MEEDSLIVKISPEISELSEIKTNLRCTEEGCTSVFLNTSNLEMHLIKTHKKQSGYLDKKSRGIVFQYFCPSDNCKYKLDPERKTGELRWFTKFRYLKQHYMNVHKEKGFECSHCKKQFLLQKDLTEHTQFECGKTFSCIFCPSVYTSYASLKLHCKRKNHSIDSSISRPQKCVKNNKKEIPLILNGGMRPILPKPHSDSSVNIAAAALSELSRKVIVKGVDKAIQTHNKKKASIKSVKKRASRETQTGDKHPRISAETQTTGLYSNKKSCKSISREKSMQTQTYLSASPKCQYPLNDIVLPQLWSSRNSSSTQTNSDVNQIVLDVGKNLNLDLFSVNSNSFNQFEKTGDNSLNNIHHSPGLSGVEDNSEIFSNDQIDRLIQQSTIFDETRSCNIETQTEIDFNDTFMEDCPLLSNTETQTIQNAIMQIYSNNCTQTCDEIFLNEFVEFSDIETQTAWANLSMELVSAETQTAL</sequence>
<dbReference type="InterPro" id="IPR013087">
    <property type="entry name" value="Znf_C2H2_type"/>
</dbReference>
<dbReference type="AlphaFoldDB" id="A0ABD0YYZ8"/>
<evidence type="ECO:0000313" key="5">
    <source>
        <dbReference type="Proteomes" id="UP001558652"/>
    </source>
</evidence>
<gene>
    <name evidence="4" type="ORF">AAG570_013585</name>
</gene>
<keyword evidence="5" id="KW-1185">Reference proteome</keyword>
<dbReference type="InterPro" id="IPR036236">
    <property type="entry name" value="Znf_C2H2_sf"/>
</dbReference>
<reference evidence="4 5" key="1">
    <citation type="submission" date="2024-07" db="EMBL/GenBank/DDBJ databases">
        <title>Chromosome-level genome assembly of the water stick insect Ranatra chinensis (Heteroptera: Nepidae).</title>
        <authorList>
            <person name="Liu X."/>
        </authorList>
    </citation>
    <scope>NUCLEOTIDE SEQUENCE [LARGE SCALE GENOMIC DNA]</scope>
    <source>
        <strain evidence="4">Cailab_2021Rc</strain>
        <tissue evidence="4">Muscle</tissue>
    </source>
</reference>
<dbReference type="SMART" id="SM00355">
    <property type="entry name" value="ZnF_C2H2"/>
    <property type="match status" value="4"/>
</dbReference>
<dbReference type="PANTHER" id="PTHR46664:SF1">
    <property type="entry name" value="ATM INTERACTOR"/>
    <property type="match status" value="1"/>
</dbReference>
<feature type="domain" description="C2H2-type" evidence="3">
    <location>
        <begin position="109"/>
        <end position="136"/>
    </location>
</feature>
<evidence type="ECO:0000256" key="2">
    <source>
        <dbReference type="SAM" id="MobiDB-lite"/>
    </source>
</evidence>
<keyword evidence="1" id="KW-0862">Zinc</keyword>
<dbReference type="Proteomes" id="UP001558652">
    <property type="component" value="Unassembled WGS sequence"/>
</dbReference>
<dbReference type="EMBL" id="JBFDAA010000009">
    <property type="protein sequence ID" value="KAL1129053.1"/>
    <property type="molecule type" value="Genomic_DNA"/>
</dbReference>
<keyword evidence="1" id="KW-0479">Metal-binding</keyword>
<dbReference type="SUPFAM" id="SSF57667">
    <property type="entry name" value="beta-beta-alpha zinc fingers"/>
    <property type="match status" value="1"/>
</dbReference>
<dbReference type="PROSITE" id="PS50157">
    <property type="entry name" value="ZINC_FINGER_C2H2_2"/>
    <property type="match status" value="1"/>
</dbReference>
<evidence type="ECO:0000313" key="4">
    <source>
        <dbReference type="EMBL" id="KAL1129053.1"/>
    </source>
</evidence>
<dbReference type="PANTHER" id="PTHR46664">
    <property type="entry name" value="ATM INTERACTOR"/>
    <property type="match status" value="1"/>
</dbReference>
<dbReference type="PROSITE" id="PS00028">
    <property type="entry name" value="ZINC_FINGER_C2H2_1"/>
    <property type="match status" value="2"/>
</dbReference>
<dbReference type="GO" id="GO:0008270">
    <property type="term" value="F:zinc ion binding"/>
    <property type="evidence" value="ECO:0007669"/>
    <property type="project" value="UniProtKB-KW"/>
</dbReference>
<feature type="region of interest" description="Disordered" evidence="2">
    <location>
        <begin position="228"/>
        <end position="261"/>
    </location>
</feature>
<name>A0ABD0YYZ8_9HEMI</name>
<accession>A0ABD0YYZ8</accession>
<evidence type="ECO:0000259" key="3">
    <source>
        <dbReference type="PROSITE" id="PS50157"/>
    </source>
</evidence>